<dbReference type="AlphaFoldDB" id="A0A847S9X7"/>
<name>A0A847S9X7_9BACT</name>
<protein>
    <recommendedName>
        <fullName evidence="3">CDP-Glycerol:Poly(Glycerophosphate) glycerophosphotransferase</fullName>
    </recommendedName>
</protein>
<keyword evidence="2" id="KW-1185">Reference proteome</keyword>
<dbReference type="Proteomes" id="UP000552864">
    <property type="component" value="Unassembled WGS sequence"/>
</dbReference>
<dbReference type="RefSeq" id="WP_168737997.1">
    <property type="nucleotide sequence ID" value="NZ_JABAHZ010000002.1"/>
</dbReference>
<reference evidence="1 2" key="1">
    <citation type="submission" date="2020-04" db="EMBL/GenBank/DDBJ databases">
        <authorList>
            <person name="Yin C."/>
        </authorList>
    </citation>
    <scope>NUCLEOTIDE SEQUENCE [LARGE SCALE GENOMIC DNA]</scope>
    <source>
        <strain evidence="1 2">Ak56</strain>
    </source>
</reference>
<evidence type="ECO:0008006" key="3">
    <source>
        <dbReference type="Google" id="ProtNLM"/>
    </source>
</evidence>
<gene>
    <name evidence="1" type="ORF">HGH91_08200</name>
</gene>
<organism evidence="1 2">
    <name type="scientific">Chitinophaga eiseniae</name>
    <dbReference type="NCBI Taxonomy" id="634771"/>
    <lineage>
        <taxon>Bacteria</taxon>
        <taxon>Pseudomonadati</taxon>
        <taxon>Bacteroidota</taxon>
        <taxon>Chitinophagia</taxon>
        <taxon>Chitinophagales</taxon>
        <taxon>Chitinophagaceae</taxon>
        <taxon>Chitinophaga</taxon>
    </lineage>
</organism>
<evidence type="ECO:0000313" key="1">
    <source>
        <dbReference type="EMBL" id="NLR78601.1"/>
    </source>
</evidence>
<dbReference type="EMBL" id="JABAHZ010000002">
    <property type="protein sequence ID" value="NLR78601.1"/>
    <property type="molecule type" value="Genomic_DNA"/>
</dbReference>
<comment type="caution">
    <text evidence="1">The sequence shown here is derived from an EMBL/GenBank/DDBJ whole genome shotgun (WGS) entry which is preliminary data.</text>
</comment>
<accession>A0A847S9X7</accession>
<proteinExistence type="predicted"/>
<evidence type="ECO:0000313" key="2">
    <source>
        <dbReference type="Proteomes" id="UP000552864"/>
    </source>
</evidence>
<sequence length="443" mass="51743">MSEFFDKYIEVKKRLAYTYKSYRLEKVLSVVIAKLVYKISPFNVKQLFKCCFARDFRLLAKAKSSILFTIEPFKRKDYYEIWNYVQQKFDNERIDSYDLKDTRVVFSFSIRNLLSSTIHILKRGKGLSLSDKLALIAEYCFIRNTIDMLEKQSLPAINKYVAFCGIHYLENLITQYFIKNQIPTYSLQHGVTYVFTKQIPFDAIAYENMTSDYHICWGQYTKDEMHRYGIPEHKLLIGGYPRFIAQKQLNNRQTYTGKVIVFLTRKAFEAANISLLNILKNLNTSYPDISFFIKLHPSLKNETYENIVKYGNGNKDRNHFEILPNHITVSELLESNSFDFAIAINTATYYESYIFQVPCLRFEDGSFDQSVGIADDLFTDLSTLTEHLNRLYESNSNEATFDKIDNRLAYAVGFNIDNYYQAIMDNKQPDMNNEQPDTSAVVA</sequence>
<dbReference type="SUPFAM" id="SSF53756">
    <property type="entry name" value="UDP-Glycosyltransferase/glycogen phosphorylase"/>
    <property type="match status" value="1"/>
</dbReference>